<proteinExistence type="predicted"/>
<reference evidence="1" key="1">
    <citation type="submission" date="2020-11" db="EMBL/GenBank/DDBJ databases">
        <title>Azospira restricta DSM 18626 genome sequence.</title>
        <authorList>
            <person name="Moe W.M."/>
        </authorList>
    </citation>
    <scope>NUCLEOTIDE SEQUENCE</scope>
    <source>
        <strain evidence="1">DSM 18626</strain>
    </source>
</reference>
<accession>A0A974SP55</accession>
<dbReference type="KEGG" id="ares:IWH25_00585"/>
<dbReference type="AlphaFoldDB" id="A0A974SP55"/>
<dbReference type="Proteomes" id="UP000663444">
    <property type="component" value="Chromosome"/>
</dbReference>
<evidence type="ECO:0000313" key="2">
    <source>
        <dbReference type="Proteomes" id="UP000663444"/>
    </source>
</evidence>
<dbReference type="EMBL" id="CP064781">
    <property type="protein sequence ID" value="QRJ63892.1"/>
    <property type="molecule type" value="Genomic_DNA"/>
</dbReference>
<organism evidence="1 2">
    <name type="scientific">Azospira restricta</name>
    <dbReference type="NCBI Taxonomy" id="404405"/>
    <lineage>
        <taxon>Bacteria</taxon>
        <taxon>Pseudomonadati</taxon>
        <taxon>Pseudomonadota</taxon>
        <taxon>Betaproteobacteria</taxon>
        <taxon>Rhodocyclales</taxon>
        <taxon>Rhodocyclaceae</taxon>
        <taxon>Azospira</taxon>
    </lineage>
</organism>
<sequence>MLEKLISRFRKEEDDHPLASEKRIAATLAEIRVEEGEGAVLDVDHWLSGAEDLAALLDAPAFRRAVVRLDEFVQAPLLATWSTWLDPKQRLHLSAKVWQTLVEHYAAAAQAYALCLADPQLAADEDKTLLPRLAARAMRALVLEKKMQRLRYRAPDGAWWDKAGRLLAWARERGASQAQVPVYPGEEPSSVWREYLVGVYLELAPLDGMPQPHIEVADALLRRHSGALVVRAQPLGGELYCLDPMSPQGPFRRDPAQTYPPSVGYVGFDSLRAQIVRVVSVLRANRDSSVPDWLAYAHLPPLSLRDALHLLAMAWSAHAPQRRQQRSNTRGEARAVFGFGLLRRMAACSALARSGRRIDYDTYLDIMRRNRFGTAEGVANVEEVAPEPEIPADPLDLLARLEPAGQQIETWQLRDVSDGGIGVQLPHLLAKHAVGRLVGYRLAGEVDWRAGIIRRLRRDTSGRLLAGVEKLPGVPVCAQVKPLQKIDRGPWSGMRELTGHGFIDAVLLSGAQQELLLPKSTYAEDACYRLVVEGQSRNVRLATLLGEGDDYERVTFEEIATPE</sequence>
<dbReference type="RefSeq" id="WP_203387424.1">
    <property type="nucleotide sequence ID" value="NZ_CP064781.1"/>
</dbReference>
<gene>
    <name evidence="1" type="ORF">IWH25_00585</name>
</gene>
<name>A0A974SP55_9RHOO</name>
<evidence type="ECO:0008006" key="3">
    <source>
        <dbReference type="Google" id="ProtNLM"/>
    </source>
</evidence>
<evidence type="ECO:0000313" key="1">
    <source>
        <dbReference type="EMBL" id="QRJ63892.1"/>
    </source>
</evidence>
<protein>
    <recommendedName>
        <fullName evidence="3">PilZ domain-containing protein</fullName>
    </recommendedName>
</protein>
<keyword evidence="2" id="KW-1185">Reference proteome</keyword>